<dbReference type="Proteomes" id="UP000435649">
    <property type="component" value="Unassembled WGS sequence"/>
</dbReference>
<sequence>MMKSQARCRFVFTGGSGAASGRGNPIAGGLFGSLGHEYARIVSEPVAANYPELNIRFSKRETAGGTSRDLCVRREPEVLISVPGRNSIVSGANGGQWRLDVSQMTEMEEKPTGYEENFEQMIVTVRRIAHDGILLLVPHFIERNPQGGMRRRMARYCDIGRRPAVKHQIILIDTQTVFCGLRKPQRSFCPAWVRVHPNSPGRGATAHALLQAFDFCFNH</sequence>
<protein>
    <submittedName>
        <fullName evidence="1">Uncharacterized protein</fullName>
    </submittedName>
</protein>
<dbReference type="SUPFAM" id="SSF52266">
    <property type="entry name" value="SGNH hydrolase"/>
    <property type="match status" value="1"/>
</dbReference>
<organism evidence="1 2">
    <name type="scientific">Victivallis lenta</name>
    <dbReference type="NCBI Taxonomy" id="2606640"/>
    <lineage>
        <taxon>Bacteria</taxon>
        <taxon>Pseudomonadati</taxon>
        <taxon>Lentisphaerota</taxon>
        <taxon>Lentisphaeria</taxon>
        <taxon>Victivallales</taxon>
        <taxon>Victivallaceae</taxon>
        <taxon>Victivallis</taxon>
    </lineage>
</organism>
<gene>
    <name evidence="1" type="ORF">FYJ85_11785</name>
</gene>
<dbReference type="EMBL" id="VUNS01000012">
    <property type="protein sequence ID" value="MST97719.1"/>
    <property type="molecule type" value="Genomic_DNA"/>
</dbReference>
<dbReference type="RefSeq" id="WP_154418770.1">
    <property type="nucleotide sequence ID" value="NZ_VUNS01000012.1"/>
</dbReference>
<reference evidence="1 2" key="1">
    <citation type="submission" date="2019-08" db="EMBL/GenBank/DDBJ databases">
        <title>In-depth cultivation of the pig gut microbiome towards novel bacterial diversity and tailored functional studies.</title>
        <authorList>
            <person name="Wylensek D."/>
            <person name="Hitch T.C.A."/>
            <person name="Clavel T."/>
        </authorList>
    </citation>
    <scope>NUCLEOTIDE SEQUENCE [LARGE SCALE GENOMIC DNA]</scope>
    <source>
        <strain evidence="1 2">BBE-744-WT-12</strain>
    </source>
</reference>
<dbReference type="InterPro" id="IPR036514">
    <property type="entry name" value="SGNH_hydro_sf"/>
</dbReference>
<evidence type="ECO:0000313" key="2">
    <source>
        <dbReference type="Proteomes" id="UP000435649"/>
    </source>
</evidence>
<dbReference type="AlphaFoldDB" id="A0A844G5V6"/>
<dbReference type="Gene3D" id="3.40.50.1110">
    <property type="entry name" value="SGNH hydrolase"/>
    <property type="match status" value="1"/>
</dbReference>
<accession>A0A844G5V6</accession>
<evidence type="ECO:0000313" key="1">
    <source>
        <dbReference type="EMBL" id="MST97719.1"/>
    </source>
</evidence>
<keyword evidence="2" id="KW-1185">Reference proteome</keyword>
<comment type="caution">
    <text evidence="1">The sequence shown here is derived from an EMBL/GenBank/DDBJ whole genome shotgun (WGS) entry which is preliminary data.</text>
</comment>
<dbReference type="GO" id="GO:0016788">
    <property type="term" value="F:hydrolase activity, acting on ester bonds"/>
    <property type="evidence" value="ECO:0007669"/>
    <property type="project" value="UniProtKB-ARBA"/>
</dbReference>
<name>A0A844G5V6_9BACT</name>
<proteinExistence type="predicted"/>